<organism evidence="4 5">
    <name type="scientific">Sulfuritortus calidifontis</name>
    <dbReference type="NCBI Taxonomy" id="1914471"/>
    <lineage>
        <taxon>Bacteria</taxon>
        <taxon>Pseudomonadati</taxon>
        <taxon>Pseudomonadota</taxon>
        <taxon>Betaproteobacteria</taxon>
        <taxon>Nitrosomonadales</taxon>
        <taxon>Thiobacillaceae</taxon>
        <taxon>Sulfuritortus</taxon>
    </lineage>
</organism>
<protein>
    <submittedName>
        <fullName evidence="4">Nitroreductase</fullName>
    </submittedName>
</protein>
<dbReference type="PANTHER" id="PTHR43673">
    <property type="entry name" value="NAD(P)H NITROREDUCTASE YDGI-RELATED"/>
    <property type="match status" value="1"/>
</dbReference>
<evidence type="ECO:0000256" key="1">
    <source>
        <dbReference type="ARBA" id="ARBA00007118"/>
    </source>
</evidence>
<comment type="similarity">
    <text evidence="1">Belongs to the nitroreductase family.</text>
</comment>
<dbReference type="AlphaFoldDB" id="A0A4R3JV32"/>
<reference evidence="4 5" key="1">
    <citation type="submission" date="2019-03" db="EMBL/GenBank/DDBJ databases">
        <title>Genomic Encyclopedia of Type Strains, Phase IV (KMG-IV): sequencing the most valuable type-strain genomes for metagenomic binning, comparative biology and taxonomic classification.</title>
        <authorList>
            <person name="Goeker M."/>
        </authorList>
    </citation>
    <scope>NUCLEOTIDE SEQUENCE [LARGE SCALE GENOMIC DNA]</scope>
    <source>
        <strain evidence="4 5">DSM 103923</strain>
    </source>
</reference>
<dbReference type="SUPFAM" id="SSF55469">
    <property type="entry name" value="FMN-dependent nitroreductase-like"/>
    <property type="match status" value="1"/>
</dbReference>
<dbReference type="CDD" id="cd02137">
    <property type="entry name" value="MhqN-like"/>
    <property type="match status" value="1"/>
</dbReference>
<dbReference type="InterPro" id="IPR029479">
    <property type="entry name" value="Nitroreductase"/>
</dbReference>
<dbReference type="GO" id="GO:0016491">
    <property type="term" value="F:oxidoreductase activity"/>
    <property type="evidence" value="ECO:0007669"/>
    <property type="project" value="UniProtKB-KW"/>
</dbReference>
<evidence type="ECO:0000259" key="3">
    <source>
        <dbReference type="Pfam" id="PF00881"/>
    </source>
</evidence>
<feature type="domain" description="Nitroreductase" evidence="3">
    <location>
        <begin position="7"/>
        <end position="177"/>
    </location>
</feature>
<dbReference type="InterPro" id="IPR000415">
    <property type="entry name" value="Nitroreductase-like"/>
</dbReference>
<keyword evidence="2" id="KW-0560">Oxidoreductase</keyword>
<proteinExistence type="inferred from homology"/>
<dbReference type="PANTHER" id="PTHR43673:SF12">
    <property type="entry name" value="PROTEIN DRGA"/>
    <property type="match status" value="1"/>
</dbReference>
<sequence>MDTFDAIYQRRAVKHFDPTHRLTPDEEKRLLEAAIQSPTSFNIQHWRFVILRDPELRRQIRALAADQAQVTDASLLVLLTADVKAWQKQPERYWRNAPKDVAQMVVAWIGPFHEGRDWLQRDEAQRSIGMAAQTLMLAAKAMGYDSCPMIGYEIERVAELIRLPADHVMGPMIAIGKATQPVWPKPGQLALAEVVLENRFPA</sequence>
<name>A0A4R3JV32_9PROT</name>
<evidence type="ECO:0000313" key="4">
    <source>
        <dbReference type="EMBL" id="TCS71709.1"/>
    </source>
</evidence>
<dbReference type="Gene3D" id="3.40.109.10">
    <property type="entry name" value="NADH Oxidase"/>
    <property type="match status" value="1"/>
</dbReference>
<dbReference type="Pfam" id="PF00881">
    <property type="entry name" value="Nitroreductase"/>
    <property type="match status" value="1"/>
</dbReference>
<dbReference type="Proteomes" id="UP000295135">
    <property type="component" value="Unassembled WGS sequence"/>
</dbReference>
<evidence type="ECO:0000313" key="5">
    <source>
        <dbReference type="Proteomes" id="UP000295135"/>
    </source>
</evidence>
<evidence type="ECO:0000256" key="2">
    <source>
        <dbReference type="ARBA" id="ARBA00023002"/>
    </source>
</evidence>
<dbReference type="EMBL" id="SLZY01000008">
    <property type="protein sequence ID" value="TCS71709.1"/>
    <property type="molecule type" value="Genomic_DNA"/>
</dbReference>
<gene>
    <name evidence="4" type="ORF">EDC61_10852</name>
</gene>
<accession>A0A4R3JV32</accession>
<comment type="caution">
    <text evidence="4">The sequence shown here is derived from an EMBL/GenBank/DDBJ whole genome shotgun (WGS) entry which is preliminary data.</text>
</comment>
<dbReference type="RefSeq" id="WP_126460293.1">
    <property type="nucleotide sequence ID" value="NZ_AP018721.1"/>
</dbReference>
<dbReference type="OrthoDB" id="9809288at2"/>
<keyword evidence="5" id="KW-1185">Reference proteome</keyword>